<feature type="transmembrane region" description="Helical" evidence="8">
    <location>
        <begin position="139"/>
        <end position="161"/>
    </location>
</feature>
<dbReference type="PANTHER" id="PTHR30443:SF0">
    <property type="entry name" value="PHOSPHOETHANOLAMINE TRANSFERASE EPTA"/>
    <property type="match status" value="1"/>
</dbReference>
<evidence type="ECO:0000259" key="9">
    <source>
        <dbReference type="Pfam" id="PF00884"/>
    </source>
</evidence>
<keyword evidence="6 8" id="KW-1133">Transmembrane helix</keyword>
<sequence>MLTTAPADGVAVRSPGAARAARFRRALPRPTGATLLLIVSIYLACTQNTALWAMTGLVDARALGWSELLILLTLFLILVAGTFTLAALVCVGPLYRVNVALLIVVAVAANHFMSRYGVVVDTQMIVNVTRTDAGEAGELLTADLLVRLLVFAGLPILLLWWIPLRGDRWVSGLLRRLGIAVALWAAASSVLALDYKDASLWAREHSAVRKYPNPVLPVVSAFEVALQSVSGVAEAAELAQVATRVDPRPVAGRRRIVVLVVGETARADHFSLYGYDRQTTPELENVADLLRFDDVQSCGTSTAVSVPCMFSRLDREAFDRQDARRQENLLDVLARGGVAVSWRDNNTGCQGVCARVPSEQLSKAADPRLCDGGECHDEILLAGLRERLLSQTGDQLVVLHQLGSHGPSYYRRYPNAFAAFGPVCTLDEAYRCEREALVNGYDNTIRYTDHVLADVIRTLQSLTGIADVAMLYVSDHGESLGESGLYLHGFPYALAPEAQKHVPMLAWFGASFTDALRIDRDCAARQAARPLSHDNLFDIVLGLFDVGTDAYRAAGDVLGACRSDT</sequence>
<gene>
    <name evidence="11" type="ORF">C8D93_102485</name>
</gene>
<evidence type="ECO:0000256" key="4">
    <source>
        <dbReference type="ARBA" id="ARBA00022679"/>
    </source>
</evidence>
<evidence type="ECO:0000313" key="12">
    <source>
        <dbReference type="Proteomes" id="UP000248330"/>
    </source>
</evidence>
<dbReference type="Gene3D" id="3.40.720.10">
    <property type="entry name" value="Alkaline Phosphatase, subunit A"/>
    <property type="match status" value="1"/>
</dbReference>
<dbReference type="Pfam" id="PF00884">
    <property type="entry name" value="Sulfatase"/>
    <property type="match status" value="1"/>
</dbReference>
<protein>
    <submittedName>
        <fullName evidence="11">Phosphatidylethanolamine:Kdo2-lipid A phosphoethanolamine transferase</fullName>
    </submittedName>
</protein>
<dbReference type="GO" id="GO:0009244">
    <property type="term" value="P:lipopolysaccharide core region biosynthetic process"/>
    <property type="evidence" value="ECO:0007669"/>
    <property type="project" value="TreeGrafter"/>
</dbReference>
<dbReference type="SUPFAM" id="SSF53649">
    <property type="entry name" value="Alkaline phosphatase-like"/>
    <property type="match status" value="1"/>
</dbReference>
<dbReference type="RefSeq" id="WP_110264275.1">
    <property type="nucleotide sequence ID" value="NZ_JBHSCS010000005.1"/>
</dbReference>
<dbReference type="Pfam" id="PF08019">
    <property type="entry name" value="EptA_B_N"/>
    <property type="match status" value="1"/>
</dbReference>
<evidence type="ECO:0000256" key="5">
    <source>
        <dbReference type="ARBA" id="ARBA00022692"/>
    </source>
</evidence>
<proteinExistence type="predicted"/>
<dbReference type="GO" id="GO:0005886">
    <property type="term" value="C:plasma membrane"/>
    <property type="evidence" value="ECO:0007669"/>
    <property type="project" value="UniProtKB-SubCell"/>
</dbReference>
<evidence type="ECO:0000256" key="8">
    <source>
        <dbReference type="SAM" id="Phobius"/>
    </source>
</evidence>
<dbReference type="InterPro" id="IPR058130">
    <property type="entry name" value="PEA_transf_C"/>
</dbReference>
<dbReference type="InterPro" id="IPR017850">
    <property type="entry name" value="Alkaline_phosphatase_core_sf"/>
</dbReference>
<dbReference type="InterPro" id="IPR040423">
    <property type="entry name" value="PEA_transferase"/>
</dbReference>
<name>A0A318EJ35_9GAMM</name>
<evidence type="ECO:0000256" key="7">
    <source>
        <dbReference type="ARBA" id="ARBA00023136"/>
    </source>
</evidence>
<feature type="transmembrane region" description="Helical" evidence="8">
    <location>
        <begin position="99"/>
        <end position="119"/>
    </location>
</feature>
<dbReference type="NCBIfam" id="NF028537">
    <property type="entry name" value="P_eth_NH2_trans"/>
    <property type="match status" value="1"/>
</dbReference>
<reference evidence="11 12" key="1">
    <citation type="submission" date="2018-04" db="EMBL/GenBank/DDBJ databases">
        <title>Genomic Encyclopedia of Type Strains, Phase IV (KMG-IV): sequencing the most valuable type-strain genomes for metagenomic binning, comparative biology and taxonomic classification.</title>
        <authorList>
            <person name="Goeker M."/>
        </authorList>
    </citation>
    <scope>NUCLEOTIDE SEQUENCE [LARGE SCALE GENOMIC DNA]</scope>
    <source>
        <strain evidence="11 12">DSM 104150</strain>
    </source>
</reference>
<keyword evidence="3" id="KW-0997">Cell inner membrane</keyword>
<keyword evidence="5 8" id="KW-0812">Transmembrane</keyword>
<evidence type="ECO:0000256" key="1">
    <source>
        <dbReference type="ARBA" id="ARBA00004429"/>
    </source>
</evidence>
<keyword evidence="12" id="KW-1185">Reference proteome</keyword>
<dbReference type="InterPro" id="IPR000917">
    <property type="entry name" value="Sulfatase_N"/>
</dbReference>
<keyword evidence="4 11" id="KW-0808">Transferase</keyword>
<comment type="caution">
    <text evidence="11">The sequence shown here is derived from an EMBL/GenBank/DDBJ whole genome shotgun (WGS) entry which is preliminary data.</text>
</comment>
<dbReference type="EMBL" id="QICN01000002">
    <property type="protein sequence ID" value="PXV70626.1"/>
    <property type="molecule type" value="Genomic_DNA"/>
</dbReference>
<evidence type="ECO:0000256" key="3">
    <source>
        <dbReference type="ARBA" id="ARBA00022519"/>
    </source>
</evidence>
<evidence type="ECO:0000259" key="10">
    <source>
        <dbReference type="Pfam" id="PF08019"/>
    </source>
</evidence>
<feature type="transmembrane region" description="Helical" evidence="8">
    <location>
        <begin position="32"/>
        <end position="53"/>
    </location>
</feature>
<dbReference type="Proteomes" id="UP000248330">
    <property type="component" value="Unassembled WGS sequence"/>
</dbReference>
<accession>A0A318EJ35</accession>
<feature type="transmembrane region" description="Helical" evidence="8">
    <location>
        <begin position="68"/>
        <end position="92"/>
    </location>
</feature>
<feature type="domain" description="Phosphoethanolamine transferase N-terminal" evidence="10">
    <location>
        <begin position="79"/>
        <end position="226"/>
    </location>
</feature>
<dbReference type="OrthoDB" id="9786870at2"/>
<dbReference type="PANTHER" id="PTHR30443">
    <property type="entry name" value="INNER MEMBRANE PROTEIN"/>
    <property type="match status" value="1"/>
</dbReference>
<feature type="transmembrane region" description="Helical" evidence="8">
    <location>
        <begin position="173"/>
        <end position="193"/>
    </location>
</feature>
<evidence type="ECO:0000256" key="6">
    <source>
        <dbReference type="ARBA" id="ARBA00022989"/>
    </source>
</evidence>
<comment type="subcellular location">
    <subcellularLocation>
        <location evidence="1">Cell inner membrane</location>
        <topology evidence="1">Multi-pass membrane protein</topology>
    </subcellularLocation>
</comment>
<evidence type="ECO:0000313" key="11">
    <source>
        <dbReference type="EMBL" id="PXV70626.1"/>
    </source>
</evidence>
<keyword evidence="7 8" id="KW-0472">Membrane</keyword>
<evidence type="ECO:0000256" key="2">
    <source>
        <dbReference type="ARBA" id="ARBA00022475"/>
    </source>
</evidence>
<dbReference type="GO" id="GO:0016776">
    <property type="term" value="F:phosphotransferase activity, phosphate group as acceptor"/>
    <property type="evidence" value="ECO:0007669"/>
    <property type="project" value="TreeGrafter"/>
</dbReference>
<dbReference type="CDD" id="cd16017">
    <property type="entry name" value="LptA"/>
    <property type="match status" value="1"/>
</dbReference>
<dbReference type="AlphaFoldDB" id="A0A318EJ35"/>
<feature type="domain" description="Sulfatase N-terminal" evidence="9">
    <location>
        <begin position="256"/>
        <end position="546"/>
    </location>
</feature>
<dbReference type="InterPro" id="IPR012549">
    <property type="entry name" value="EptA-like_N"/>
</dbReference>
<organism evidence="11 12">
    <name type="scientific">Sinimarinibacterium flocculans</name>
    <dbReference type="NCBI Taxonomy" id="985250"/>
    <lineage>
        <taxon>Bacteria</taxon>
        <taxon>Pseudomonadati</taxon>
        <taxon>Pseudomonadota</taxon>
        <taxon>Gammaproteobacteria</taxon>
        <taxon>Nevskiales</taxon>
        <taxon>Nevskiaceae</taxon>
        <taxon>Sinimarinibacterium</taxon>
    </lineage>
</organism>
<keyword evidence="2" id="KW-1003">Cell membrane</keyword>